<keyword evidence="3" id="KW-0808">Transferase</keyword>
<feature type="domain" description="Glycosyl transferase family 1" evidence="1">
    <location>
        <begin position="180"/>
        <end position="342"/>
    </location>
</feature>
<dbReference type="InterPro" id="IPR028098">
    <property type="entry name" value="Glyco_trans_4-like_N"/>
</dbReference>
<dbReference type="Gene3D" id="3.40.50.2000">
    <property type="entry name" value="Glycogen Phosphorylase B"/>
    <property type="match status" value="2"/>
</dbReference>
<dbReference type="SUPFAM" id="SSF53756">
    <property type="entry name" value="UDP-Glycosyltransferase/glycogen phosphorylase"/>
    <property type="match status" value="1"/>
</dbReference>
<dbReference type="OrthoDB" id="9806653at2"/>
<feature type="domain" description="Glycosyltransferase subfamily 4-like N-terminal" evidence="2">
    <location>
        <begin position="12"/>
        <end position="151"/>
    </location>
</feature>
<protein>
    <submittedName>
        <fullName evidence="3">Glycosyltransferase family 4 protein</fullName>
    </submittedName>
</protein>
<dbReference type="RefSeq" id="WP_148991987.1">
    <property type="nucleotide sequence ID" value="NZ_VTEW01000008.1"/>
</dbReference>
<sequence>MKFVLISPKNRTVYNFRGDLIRELSSRGYEVIVTGPNLDGIDKIKELGVRFELIPLNKTGLNVFEDLKYLFKLIKLLRKEKPNVTLGYTIKPVIYGSIAAKIAGVRNINSMITGVGYVFTAKTGKAKVIKYFASLLYKVGLSCSDTVIFQNGDDLKEFVKTKLLKEDSCRLVNGSGVNMERFKPAEIPDQLSFFMLSRIMYSKGVKEFLEAAKRIKSTNKNVRFMLLGAIENMQDSLSVKELEPYINDGIIEYYPETDDVSSYYKQCSVYVLPSYREGTPRTVLEAMAMGRPIITTDTPGCRETVIDGKNGFLVPVKNVNALVDRIDWFIKNKKKITSMGQASLELCQEKFDVLRVNQQMIEHMKVKGNGGISK</sequence>
<gene>
    <name evidence="3" type="ORF">FZC80_12470</name>
</gene>
<dbReference type="EMBL" id="VTEW01000008">
    <property type="protein sequence ID" value="TYS78550.1"/>
    <property type="molecule type" value="Genomic_DNA"/>
</dbReference>
<dbReference type="PANTHER" id="PTHR12526">
    <property type="entry name" value="GLYCOSYLTRANSFERASE"/>
    <property type="match status" value="1"/>
</dbReference>
<proteinExistence type="predicted"/>
<dbReference type="InterPro" id="IPR001296">
    <property type="entry name" value="Glyco_trans_1"/>
</dbReference>
<dbReference type="CDD" id="cd03808">
    <property type="entry name" value="GT4_CapM-like"/>
    <property type="match status" value="1"/>
</dbReference>
<evidence type="ECO:0000313" key="3">
    <source>
        <dbReference type="EMBL" id="TYS78550.1"/>
    </source>
</evidence>
<evidence type="ECO:0000259" key="1">
    <source>
        <dbReference type="Pfam" id="PF00534"/>
    </source>
</evidence>
<name>A0A5D4TRS6_9BACI</name>
<organism evidence="3 4">
    <name type="scientific">Rossellomorea aquimaris</name>
    <dbReference type="NCBI Taxonomy" id="189382"/>
    <lineage>
        <taxon>Bacteria</taxon>
        <taxon>Bacillati</taxon>
        <taxon>Bacillota</taxon>
        <taxon>Bacilli</taxon>
        <taxon>Bacillales</taxon>
        <taxon>Bacillaceae</taxon>
        <taxon>Rossellomorea</taxon>
    </lineage>
</organism>
<comment type="caution">
    <text evidence="3">The sequence shown here is derived from an EMBL/GenBank/DDBJ whole genome shotgun (WGS) entry which is preliminary data.</text>
</comment>
<accession>A0A5D4TRS6</accession>
<dbReference type="Proteomes" id="UP000325054">
    <property type="component" value="Unassembled WGS sequence"/>
</dbReference>
<dbReference type="GO" id="GO:0016757">
    <property type="term" value="F:glycosyltransferase activity"/>
    <property type="evidence" value="ECO:0007669"/>
    <property type="project" value="InterPro"/>
</dbReference>
<dbReference type="Pfam" id="PF13477">
    <property type="entry name" value="Glyco_trans_4_2"/>
    <property type="match status" value="1"/>
</dbReference>
<dbReference type="Pfam" id="PF00534">
    <property type="entry name" value="Glycos_transf_1"/>
    <property type="match status" value="1"/>
</dbReference>
<reference evidence="3 4" key="1">
    <citation type="submission" date="2019-08" db="EMBL/GenBank/DDBJ databases">
        <title>Bacillus genomes from the desert of Cuatro Cienegas, Coahuila.</title>
        <authorList>
            <person name="Olmedo-Alvarez G."/>
        </authorList>
    </citation>
    <scope>NUCLEOTIDE SEQUENCE [LARGE SCALE GENOMIC DNA]</scope>
    <source>
        <strain evidence="3 4">CH451a_14T</strain>
    </source>
</reference>
<evidence type="ECO:0000313" key="4">
    <source>
        <dbReference type="Proteomes" id="UP000325054"/>
    </source>
</evidence>
<dbReference type="PANTHER" id="PTHR12526:SF638">
    <property type="entry name" value="SPORE COAT PROTEIN SA"/>
    <property type="match status" value="1"/>
</dbReference>
<evidence type="ECO:0000259" key="2">
    <source>
        <dbReference type="Pfam" id="PF13477"/>
    </source>
</evidence>
<dbReference type="AlphaFoldDB" id="A0A5D4TRS6"/>